<sequence>MVKIIEIYQANASFGKNNHNPQGLICVFAGATSNISSSTLEARAKVLQYPTFYVLGRLATRFATQCEKLLSLTPELKLAFLEVKTSSLSGIDTACKQILNAEEQVDYSYRMYHSTRKKV</sequence>
<evidence type="ECO:0000313" key="3">
    <source>
        <dbReference type="Proteomes" id="UP000297280"/>
    </source>
</evidence>
<keyword evidence="3" id="KW-1185">Reference proteome</keyword>
<comment type="caution">
    <text evidence="2">The sequence shown here is derived from an EMBL/GenBank/DDBJ whole genome shotgun (WGS) entry which is preliminary data.</text>
</comment>
<dbReference type="PANTHER" id="PTHR47534">
    <property type="entry name" value="YALI0E05731P"/>
    <property type="match status" value="1"/>
</dbReference>
<dbReference type="Proteomes" id="UP000297280">
    <property type="component" value="Unassembled WGS sequence"/>
</dbReference>
<evidence type="ECO:0000256" key="1">
    <source>
        <dbReference type="ARBA" id="ARBA00023002"/>
    </source>
</evidence>
<proteinExistence type="predicted"/>
<organism evidence="2 3">
    <name type="scientific">Botrytis porri</name>
    <dbReference type="NCBI Taxonomy" id="87229"/>
    <lineage>
        <taxon>Eukaryota</taxon>
        <taxon>Fungi</taxon>
        <taxon>Dikarya</taxon>
        <taxon>Ascomycota</taxon>
        <taxon>Pezizomycotina</taxon>
        <taxon>Leotiomycetes</taxon>
        <taxon>Helotiales</taxon>
        <taxon>Sclerotiniaceae</taxon>
        <taxon>Botrytis</taxon>
    </lineage>
</organism>
<accession>A0A4Z1KHW2</accession>
<dbReference type="AlphaFoldDB" id="A0A4Z1KHW2"/>
<evidence type="ECO:0000313" key="2">
    <source>
        <dbReference type="EMBL" id="TGO83144.1"/>
    </source>
</evidence>
<reference evidence="2 3" key="1">
    <citation type="submission" date="2017-12" db="EMBL/GenBank/DDBJ databases">
        <title>Comparative genomics of Botrytis spp.</title>
        <authorList>
            <person name="Valero-Jimenez C.A."/>
            <person name="Tapia P."/>
            <person name="Veloso J."/>
            <person name="Silva-Moreno E."/>
            <person name="Staats M."/>
            <person name="Valdes J.H."/>
            <person name="Van Kan J.A.L."/>
        </authorList>
    </citation>
    <scope>NUCLEOTIDE SEQUENCE [LARGE SCALE GENOMIC DNA]</scope>
    <source>
        <strain evidence="2 3">MUCL3349</strain>
    </source>
</reference>
<dbReference type="STRING" id="87229.A0A4Z1KHW2"/>
<dbReference type="InterPro" id="IPR052228">
    <property type="entry name" value="Sec_Metab_Biosynth_Oxidored"/>
</dbReference>
<gene>
    <name evidence="2" type="ORF">BPOR_0695g00010</name>
</gene>
<keyword evidence="1" id="KW-0560">Oxidoreductase</keyword>
<dbReference type="PANTHER" id="PTHR47534:SF3">
    <property type="entry name" value="ALCOHOL DEHYDROGENASE-LIKE C-TERMINAL DOMAIN-CONTAINING PROTEIN"/>
    <property type="match status" value="1"/>
</dbReference>
<dbReference type="GO" id="GO:0016491">
    <property type="term" value="F:oxidoreductase activity"/>
    <property type="evidence" value="ECO:0007669"/>
    <property type="project" value="UniProtKB-KW"/>
</dbReference>
<dbReference type="EMBL" id="PQXO01000694">
    <property type="protein sequence ID" value="TGO83144.1"/>
    <property type="molecule type" value="Genomic_DNA"/>
</dbReference>
<protein>
    <submittedName>
        <fullName evidence="2">Uncharacterized protein</fullName>
    </submittedName>
</protein>
<name>A0A4Z1KHW2_9HELO</name>